<protein>
    <submittedName>
        <fullName evidence="1">Uncharacterized protein</fullName>
    </submittedName>
</protein>
<name>A0A151AL47_9CLOT</name>
<gene>
    <name evidence="1" type="ORF">CLCOL_20970</name>
</gene>
<dbReference type="Proteomes" id="UP000075374">
    <property type="component" value="Unassembled WGS sequence"/>
</dbReference>
<sequence>MRSMSKKEEIIRLFKEGFSAEEIRDRTQFNLKYIKEVIRKYSKNVDKKAKEKSLSKNNEFTAIYENIKDMQFEIDKLKIMFDEIVDKDREKSKNEERILLNIEEVENFIKNIKKNIANIRSFKVKFIIDWDSSETKKNEEIIEEGPFFNPIAFYMKEGEKRLREKLNYFSNQELKSIIKAYAPDPKGYAYRWKSKERLLKYILEKVKAFTDSGKVFYT</sequence>
<evidence type="ECO:0000313" key="1">
    <source>
        <dbReference type="EMBL" id="KYH28369.1"/>
    </source>
</evidence>
<accession>A0A151AL47</accession>
<organism evidence="1 2">
    <name type="scientific">Clostridium colicanis DSM 13634</name>
    <dbReference type="NCBI Taxonomy" id="1121305"/>
    <lineage>
        <taxon>Bacteria</taxon>
        <taxon>Bacillati</taxon>
        <taxon>Bacillota</taxon>
        <taxon>Clostridia</taxon>
        <taxon>Eubacteriales</taxon>
        <taxon>Clostridiaceae</taxon>
        <taxon>Clostridium</taxon>
    </lineage>
</organism>
<keyword evidence="2" id="KW-1185">Reference proteome</keyword>
<proteinExistence type="predicted"/>
<dbReference type="EMBL" id="LTBB01000011">
    <property type="protein sequence ID" value="KYH28369.1"/>
    <property type="molecule type" value="Genomic_DNA"/>
</dbReference>
<reference evidence="1 2" key="1">
    <citation type="submission" date="2016-02" db="EMBL/GenBank/DDBJ databases">
        <title>Genome sequence of Clostridium colicanis DSM 13634.</title>
        <authorList>
            <person name="Poehlein A."/>
            <person name="Daniel R."/>
        </authorList>
    </citation>
    <scope>NUCLEOTIDE SEQUENCE [LARGE SCALE GENOMIC DNA]</scope>
    <source>
        <strain evidence="1 2">DSM 13634</strain>
    </source>
</reference>
<dbReference type="AlphaFoldDB" id="A0A151AL47"/>
<evidence type="ECO:0000313" key="2">
    <source>
        <dbReference type="Proteomes" id="UP000075374"/>
    </source>
</evidence>
<comment type="caution">
    <text evidence="1">The sequence shown here is derived from an EMBL/GenBank/DDBJ whole genome shotgun (WGS) entry which is preliminary data.</text>
</comment>
<dbReference type="STRING" id="1121305.CLCOL_20970"/>
<dbReference type="PATRIC" id="fig|1121305.3.peg.2100"/>